<evidence type="ECO:0000313" key="9">
    <source>
        <dbReference type="Proteomes" id="UP000298663"/>
    </source>
</evidence>
<feature type="transmembrane region" description="Helical" evidence="7">
    <location>
        <begin position="263"/>
        <end position="290"/>
    </location>
</feature>
<evidence type="ECO:0000256" key="2">
    <source>
        <dbReference type="ARBA" id="ARBA00006803"/>
    </source>
</evidence>
<dbReference type="EMBL" id="AZBU02000003">
    <property type="protein sequence ID" value="TKR87423.1"/>
    <property type="molecule type" value="Genomic_DNA"/>
</dbReference>
<feature type="compositionally biased region" description="Polar residues" evidence="6">
    <location>
        <begin position="414"/>
        <end position="430"/>
    </location>
</feature>
<evidence type="ECO:0000256" key="5">
    <source>
        <dbReference type="ARBA" id="ARBA00023136"/>
    </source>
</evidence>
<evidence type="ECO:0008006" key="10">
    <source>
        <dbReference type="Google" id="ProtNLM"/>
    </source>
</evidence>
<dbReference type="Gene3D" id="1.20.1070.10">
    <property type="entry name" value="Rhodopsin 7-helix transmembrane proteins"/>
    <property type="match status" value="1"/>
</dbReference>
<comment type="similarity">
    <text evidence="2">Belongs to the nematode receptor-like protein sre family.</text>
</comment>
<keyword evidence="5 7" id="KW-0472">Membrane</keyword>
<evidence type="ECO:0000313" key="8">
    <source>
        <dbReference type="EMBL" id="TKR87423.1"/>
    </source>
</evidence>
<feature type="transmembrane region" description="Helical" evidence="7">
    <location>
        <begin position="217"/>
        <end position="242"/>
    </location>
</feature>
<evidence type="ECO:0000256" key="7">
    <source>
        <dbReference type="SAM" id="Phobius"/>
    </source>
</evidence>
<keyword evidence="4 7" id="KW-1133">Transmembrane helix</keyword>
<dbReference type="PANTHER" id="PTHR46561">
    <property type="entry name" value="SERPENTINE RECEPTOR, CLASS AB (CLASS A-LIKE)-RELATED"/>
    <property type="match status" value="1"/>
</dbReference>
<comment type="subcellular location">
    <subcellularLocation>
        <location evidence="1">Membrane</location>
        <topology evidence="1">Multi-pass membrane protein</topology>
    </subcellularLocation>
</comment>
<feature type="transmembrane region" description="Helical" evidence="7">
    <location>
        <begin position="47"/>
        <end position="66"/>
    </location>
</feature>
<dbReference type="Proteomes" id="UP000298663">
    <property type="component" value="Unassembled WGS sequence"/>
</dbReference>
<evidence type="ECO:0000256" key="6">
    <source>
        <dbReference type="SAM" id="MobiDB-lite"/>
    </source>
</evidence>
<feature type="transmembrane region" description="Helical" evidence="7">
    <location>
        <begin position="21"/>
        <end position="41"/>
    </location>
</feature>
<dbReference type="Pfam" id="PF10292">
    <property type="entry name" value="7TM_GPCR_Srab"/>
    <property type="match status" value="1"/>
</dbReference>
<accession>A0A4U5NW31</accession>
<dbReference type="InterPro" id="IPR053286">
    <property type="entry name" value="Nematode_rcpt-like_srab"/>
</dbReference>
<dbReference type="Pfam" id="PF03125">
    <property type="entry name" value="Sre"/>
    <property type="match status" value="1"/>
</dbReference>
<reference evidence="8 9" key="1">
    <citation type="journal article" date="2015" name="Genome Biol.">
        <title>Comparative genomics of Steinernema reveals deeply conserved gene regulatory networks.</title>
        <authorList>
            <person name="Dillman A.R."/>
            <person name="Macchietto M."/>
            <person name="Porter C.F."/>
            <person name="Rogers A."/>
            <person name="Williams B."/>
            <person name="Antoshechkin I."/>
            <person name="Lee M.M."/>
            <person name="Goodwin Z."/>
            <person name="Lu X."/>
            <person name="Lewis E.E."/>
            <person name="Goodrich-Blair H."/>
            <person name="Stock S.P."/>
            <person name="Adams B.J."/>
            <person name="Sternberg P.W."/>
            <person name="Mortazavi A."/>
        </authorList>
    </citation>
    <scope>NUCLEOTIDE SEQUENCE [LARGE SCALE GENOMIC DNA]</scope>
    <source>
        <strain evidence="8 9">ALL</strain>
    </source>
</reference>
<organism evidence="8 9">
    <name type="scientific">Steinernema carpocapsae</name>
    <name type="common">Entomopathogenic nematode</name>
    <dbReference type="NCBI Taxonomy" id="34508"/>
    <lineage>
        <taxon>Eukaryota</taxon>
        <taxon>Metazoa</taxon>
        <taxon>Ecdysozoa</taxon>
        <taxon>Nematoda</taxon>
        <taxon>Chromadorea</taxon>
        <taxon>Rhabditida</taxon>
        <taxon>Tylenchina</taxon>
        <taxon>Panagrolaimomorpha</taxon>
        <taxon>Strongyloidoidea</taxon>
        <taxon>Steinernematidae</taxon>
        <taxon>Steinernema</taxon>
    </lineage>
</organism>
<dbReference type="GO" id="GO:0007606">
    <property type="term" value="P:sensory perception of chemical stimulus"/>
    <property type="evidence" value="ECO:0007669"/>
    <property type="project" value="InterPro"/>
</dbReference>
<evidence type="ECO:0000256" key="4">
    <source>
        <dbReference type="ARBA" id="ARBA00022989"/>
    </source>
</evidence>
<dbReference type="InterPro" id="IPR004151">
    <property type="entry name" value="7TM_GPCR_serpentine_rcpt_Sre"/>
</dbReference>
<evidence type="ECO:0000256" key="1">
    <source>
        <dbReference type="ARBA" id="ARBA00004141"/>
    </source>
</evidence>
<dbReference type="SUPFAM" id="SSF81321">
    <property type="entry name" value="Family A G protein-coupled receptor-like"/>
    <property type="match status" value="1"/>
</dbReference>
<name>A0A4U5NW31_STECR</name>
<protein>
    <recommendedName>
        <fullName evidence="10">G-protein coupled receptors family 1 profile domain-containing protein</fullName>
    </recommendedName>
</protein>
<proteinExistence type="inferred from homology"/>
<reference evidence="8 9" key="2">
    <citation type="journal article" date="2019" name="G3 (Bethesda)">
        <title>Hybrid Assembly of the Genome of the Entomopathogenic Nematode Steinernema carpocapsae Identifies the X-Chromosome.</title>
        <authorList>
            <person name="Serra L."/>
            <person name="Macchietto M."/>
            <person name="Macias-Munoz A."/>
            <person name="McGill C.J."/>
            <person name="Rodriguez I.M."/>
            <person name="Rodriguez B."/>
            <person name="Murad R."/>
            <person name="Mortazavi A."/>
        </authorList>
    </citation>
    <scope>NUCLEOTIDE SEQUENCE [LARGE SCALE GENOMIC DNA]</scope>
    <source>
        <strain evidence="8 9">ALL</strain>
    </source>
</reference>
<feature type="region of interest" description="Disordered" evidence="6">
    <location>
        <begin position="411"/>
        <end position="430"/>
    </location>
</feature>
<keyword evidence="3 7" id="KW-0812">Transmembrane</keyword>
<keyword evidence="9" id="KW-1185">Reference proteome</keyword>
<dbReference type="OrthoDB" id="10390019at2759"/>
<dbReference type="AlphaFoldDB" id="A0A4U5NW31"/>
<feature type="transmembrane region" description="Helical" evidence="7">
    <location>
        <begin position="167"/>
        <end position="190"/>
    </location>
</feature>
<feature type="transmembrane region" description="Helical" evidence="7">
    <location>
        <begin position="310"/>
        <end position="329"/>
    </location>
</feature>
<dbReference type="GO" id="GO:0016020">
    <property type="term" value="C:membrane"/>
    <property type="evidence" value="ECO:0007669"/>
    <property type="project" value="UniProtKB-SubCell"/>
</dbReference>
<gene>
    <name evidence="8" type="ORF">L596_011823</name>
</gene>
<dbReference type="PANTHER" id="PTHR46561:SF11">
    <property type="entry name" value="SERPENTINE RECEPTOR CLASS ALPHA_BETA-14"/>
    <property type="match status" value="1"/>
</dbReference>
<dbReference type="InterPro" id="IPR019408">
    <property type="entry name" value="7TM_GPCR_serpentine_rcpt_Srab"/>
</dbReference>
<comment type="caution">
    <text evidence="8">The sequence shown here is derived from an EMBL/GenBank/DDBJ whole genome shotgun (WGS) entry which is preliminary data.</text>
</comment>
<sequence length="430" mass="48913">MRSRGWEIAQKTQVWMEVGGYLLAAPLNVYLILCLLKSGLLHGNLKIMLINLSVTCIAFAWSRLIFHFDVFLQQAGFGPDNIACRKVQSISRLFYDSSCYMIAVSMFLVTTERAVATYFPKSYEQQRGIRKVTLAISFLRIRVASEEKLKMAALYIIRTEFTHIFSIFYQSVIFQWTLILCISIITFVQFKVTVDSCDPSTAPPSTSILYVHDLQQLVLAGIGAVGVILAGCFLTALLYFNIKRRKACDIGKLNLRYQYSENIATIRFLMPVTLIYSLVLSLVVMFFVLYHIERHSKDMDIVKLNVYEQGASSCGAWFGLLYPLICFLMHRPIRDKVEKDFSAISCAKKSSRPPARSTVIKSVSGDSLCFNNETSIYFDHLNVYWNSHPNAARQKNMKREPGRCRVFGRKKVDSSYTRSPSPTGVLTEVQ</sequence>
<evidence type="ECO:0000256" key="3">
    <source>
        <dbReference type="ARBA" id="ARBA00022692"/>
    </source>
</evidence>